<reference evidence="3" key="1">
    <citation type="journal article" date="2017" name="Genome Biol.">
        <title>Comparative genomics reveals high biological diversity and specific adaptations in the industrially and medically important fungal genus Aspergillus.</title>
        <authorList>
            <person name="de Vries R.P."/>
            <person name="Riley R."/>
            <person name="Wiebenga A."/>
            <person name="Aguilar-Osorio G."/>
            <person name="Amillis S."/>
            <person name="Uchima C.A."/>
            <person name="Anderluh G."/>
            <person name="Asadollahi M."/>
            <person name="Askin M."/>
            <person name="Barry K."/>
            <person name="Battaglia E."/>
            <person name="Bayram O."/>
            <person name="Benocci T."/>
            <person name="Braus-Stromeyer S.A."/>
            <person name="Caldana C."/>
            <person name="Canovas D."/>
            <person name="Cerqueira G.C."/>
            <person name="Chen F."/>
            <person name="Chen W."/>
            <person name="Choi C."/>
            <person name="Clum A."/>
            <person name="Dos Santos R.A."/>
            <person name="Damasio A.R."/>
            <person name="Diallinas G."/>
            <person name="Emri T."/>
            <person name="Fekete E."/>
            <person name="Flipphi M."/>
            <person name="Freyberg S."/>
            <person name="Gallo A."/>
            <person name="Gournas C."/>
            <person name="Habgood R."/>
            <person name="Hainaut M."/>
            <person name="Harispe M.L."/>
            <person name="Henrissat B."/>
            <person name="Hilden K.S."/>
            <person name="Hope R."/>
            <person name="Hossain A."/>
            <person name="Karabika E."/>
            <person name="Karaffa L."/>
            <person name="Karanyi Z."/>
            <person name="Krasevec N."/>
            <person name="Kuo A."/>
            <person name="Kusch H."/>
            <person name="LaButti K."/>
            <person name="Lagendijk E.L."/>
            <person name="Lapidus A."/>
            <person name="Levasseur A."/>
            <person name="Lindquist E."/>
            <person name="Lipzen A."/>
            <person name="Logrieco A.F."/>
            <person name="MacCabe A."/>
            <person name="Maekelae M.R."/>
            <person name="Malavazi I."/>
            <person name="Melin P."/>
            <person name="Meyer V."/>
            <person name="Mielnichuk N."/>
            <person name="Miskei M."/>
            <person name="Molnar A.P."/>
            <person name="Mule G."/>
            <person name="Ngan C.Y."/>
            <person name="Orejas M."/>
            <person name="Orosz E."/>
            <person name="Ouedraogo J.P."/>
            <person name="Overkamp K.M."/>
            <person name="Park H.-S."/>
            <person name="Perrone G."/>
            <person name="Piumi F."/>
            <person name="Punt P.J."/>
            <person name="Ram A.F."/>
            <person name="Ramon A."/>
            <person name="Rauscher S."/>
            <person name="Record E."/>
            <person name="Riano-Pachon D.M."/>
            <person name="Robert V."/>
            <person name="Roehrig J."/>
            <person name="Ruller R."/>
            <person name="Salamov A."/>
            <person name="Salih N.S."/>
            <person name="Samson R.A."/>
            <person name="Sandor E."/>
            <person name="Sanguinetti M."/>
            <person name="Schuetze T."/>
            <person name="Sepcic K."/>
            <person name="Shelest E."/>
            <person name="Sherlock G."/>
            <person name="Sophianopoulou V."/>
            <person name="Squina F.M."/>
            <person name="Sun H."/>
            <person name="Susca A."/>
            <person name="Todd R.B."/>
            <person name="Tsang A."/>
            <person name="Unkles S.E."/>
            <person name="van de Wiele N."/>
            <person name="van Rossen-Uffink D."/>
            <person name="Oliveira J.V."/>
            <person name="Vesth T.C."/>
            <person name="Visser J."/>
            <person name="Yu J.-H."/>
            <person name="Zhou M."/>
            <person name="Andersen M.R."/>
            <person name="Archer D.B."/>
            <person name="Baker S.E."/>
            <person name="Benoit I."/>
            <person name="Brakhage A.A."/>
            <person name="Braus G.H."/>
            <person name="Fischer R."/>
            <person name="Frisvad J.C."/>
            <person name="Goldman G.H."/>
            <person name="Houbraken J."/>
            <person name="Oakley B."/>
            <person name="Pocsi I."/>
            <person name="Scazzocchio C."/>
            <person name="Seiboth B."/>
            <person name="vanKuyk P.A."/>
            <person name="Wortman J."/>
            <person name="Dyer P.S."/>
            <person name="Grigoriev I.V."/>
        </authorList>
    </citation>
    <scope>NUCLEOTIDE SEQUENCE [LARGE SCALE GENOMIC DNA]</scope>
    <source>
        <strain evidence="3">CBS 583.65</strain>
    </source>
</reference>
<feature type="region of interest" description="Disordered" evidence="1">
    <location>
        <begin position="268"/>
        <end position="289"/>
    </location>
</feature>
<proteinExistence type="predicted"/>
<dbReference type="EMBL" id="KV878128">
    <property type="protein sequence ID" value="OJJ01047.1"/>
    <property type="molecule type" value="Genomic_DNA"/>
</dbReference>
<name>A0A1L9PHN7_ASPVE</name>
<evidence type="ECO:0000313" key="2">
    <source>
        <dbReference type="EMBL" id="OJJ01047.1"/>
    </source>
</evidence>
<organism evidence="2 3">
    <name type="scientific">Aspergillus versicolor CBS 583.65</name>
    <dbReference type="NCBI Taxonomy" id="1036611"/>
    <lineage>
        <taxon>Eukaryota</taxon>
        <taxon>Fungi</taxon>
        <taxon>Dikarya</taxon>
        <taxon>Ascomycota</taxon>
        <taxon>Pezizomycotina</taxon>
        <taxon>Eurotiomycetes</taxon>
        <taxon>Eurotiomycetidae</taxon>
        <taxon>Eurotiales</taxon>
        <taxon>Aspergillaceae</taxon>
        <taxon>Aspergillus</taxon>
        <taxon>Aspergillus subgen. Nidulantes</taxon>
    </lineage>
</organism>
<evidence type="ECO:0000256" key="1">
    <source>
        <dbReference type="SAM" id="MobiDB-lite"/>
    </source>
</evidence>
<gene>
    <name evidence="2" type="ORF">ASPVEDRAFT_27744</name>
</gene>
<dbReference type="Proteomes" id="UP000184073">
    <property type="component" value="Unassembled WGS sequence"/>
</dbReference>
<protein>
    <submittedName>
        <fullName evidence="2">Uncharacterized protein</fullName>
    </submittedName>
</protein>
<evidence type="ECO:0000313" key="3">
    <source>
        <dbReference type="Proteomes" id="UP000184073"/>
    </source>
</evidence>
<keyword evidence="3" id="KW-1185">Reference proteome</keyword>
<dbReference type="GeneID" id="63725553"/>
<accession>A0A1L9PHN7</accession>
<dbReference type="AlphaFoldDB" id="A0A1L9PHN7"/>
<dbReference type="VEuPathDB" id="FungiDB:ASPVEDRAFT_27744"/>
<feature type="region of interest" description="Disordered" evidence="1">
    <location>
        <begin position="1"/>
        <end position="31"/>
    </location>
</feature>
<sequence>MSPNNPDAFAQNPGAVRLRSDIKSSTGRASRRLDRSNCKVYPCWGVSSTQAQSHRHIPMPSIPLHPHSGSHLYHHLSIHPFALPFSSLASRLGWGKGSTIGRASVHSGGMIGGMQGRTLLICRRSHLPAGLSRLSVMLGVGVGDKTTVWRKNGSAANARRSHIDVDGLKRRSRQDSLYRTRYLDPVAPRFLPKLYVSPHPTSMQPRKLRPFHTIDEAGLTASSRNSTIESATSNLALFAALGGFWKIIQEKVARPMRLVRLDFHPEWPRESKENSGEYLELSGGSAKLP</sequence>
<dbReference type="RefSeq" id="XP_040666809.1">
    <property type="nucleotide sequence ID" value="XM_040810042.1"/>
</dbReference>